<evidence type="ECO:0000313" key="13">
    <source>
        <dbReference type="EMBL" id="MEE2061617.1"/>
    </source>
</evidence>
<dbReference type="SUPFAM" id="SSF63380">
    <property type="entry name" value="Riboflavin synthase domain-like"/>
    <property type="match status" value="1"/>
</dbReference>
<evidence type="ECO:0000259" key="12">
    <source>
        <dbReference type="PROSITE" id="PS51384"/>
    </source>
</evidence>
<keyword evidence="7" id="KW-0520">NAD</keyword>
<feature type="domain" description="Globin" evidence="11">
    <location>
        <begin position="2"/>
        <end position="142"/>
    </location>
</feature>
<dbReference type="Proteomes" id="UP001336020">
    <property type="component" value="Unassembled WGS sequence"/>
</dbReference>
<dbReference type="Gene3D" id="3.40.50.80">
    <property type="entry name" value="Nucleotide-binding domain of ferredoxin-NADP reductase (FNR) module"/>
    <property type="match status" value="1"/>
</dbReference>
<evidence type="ECO:0000256" key="9">
    <source>
        <dbReference type="ARBA" id="ARBA00049433"/>
    </source>
</evidence>
<protein>
    <recommendedName>
        <fullName evidence="2">nitric oxide dioxygenase</fullName>
        <ecNumber evidence="2">1.14.12.17</ecNumber>
    </recommendedName>
</protein>
<dbReference type="InterPro" id="IPR000971">
    <property type="entry name" value="Globin"/>
</dbReference>
<keyword evidence="6" id="KW-0408">Iron</keyword>
<dbReference type="Gene3D" id="1.10.490.10">
    <property type="entry name" value="Globins"/>
    <property type="match status" value="1"/>
</dbReference>
<evidence type="ECO:0000256" key="8">
    <source>
        <dbReference type="ARBA" id="ARBA00048649"/>
    </source>
</evidence>
<dbReference type="PANTHER" id="PTHR43396">
    <property type="entry name" value="FLAVOHEMOPROTEIN"/>
    <property type="match status" value="1"/>
</dbReference>
<keyword evidence="10" id="KW-0813">Transport</keyword>
<keyword evidence="3 10" id="KW-0349">Heme</keyword>
<sequence>MTLSPESKEVIAATLPAVGAAIGDITPLFYKKMFAEHPELERDLFNRGNQKQGEQQKALAGSIAAFATLQLDPDPARVEAILSRVAHKHASLGIKPDEYWIVHKHLFEAIVEVLGAAVTPEVAKAWDELYWLMANTLIALEADLYKAAGVEVGEVWRTVRVAERVYQSADTVSFVLTSLDGAPLPTFRPGQYLSVGVKLPDGARQIRQYSLSNAPSQGDWRITVKRLAASTSPDGTVIPAGEVSNFLFENLFEGDELQVTTPFGDLVLTDEDTPLFLASAGIGCTPMIGMLSHLAEVGDQRPISVLHADRSAANHAHRNELSTLVEKIPSADVYRWYEDLGARQPLETIRVGRADITDLPLDPKTHAYLCGPLPFMLSLREALIERNVPAENIHYEVFGPDSWAPAGA</sequence>
<dbReference type="InterPro" id="IPR012292">
    <property type="entry name" value="Globin/Proto"/>
</dbReference>
<comment type="similarity">
    <text evidence="10">Belongs to the globin family.</text>
</comment>
<name>A0ABU7LL26_9NOCA</name>
<dbReference type="CDD" id="cd14782">
    <property type="entry name" value="FHb-globin_2"/>
    <property type="match status" value="1"/>
</dbReference>
<evidence type="ECO:0000256" key="4">
    <source>
        <dbReference type="ARBA" id="ARBA00022621"/>
    </source>
</evidence>
<dbReference type="InterPro" id="IPR017927">
    <property type="entry name" value="FAD-bd_FR_type"/>
</dbReference>
<evidence type="ECO:0000256" key="6">
    <source>
        <dbReference type="ARBA" id="ARBA00023004"/>
    </source>
</evidence>
<evidence type="ECO:0000256" key="2">
    <source>
        <dbReference type="ARBA" id="ARBA00012229"/>
    </source>
</evidence>
<reference evidence="13 14" key="1">
    <citation type="submission" date="2023-07" db="EMBL/GenBank/DDBJ databases">
        <authorList>
            <person name="Girao M."/>
            <person name="Carvalho M.F."/>
        </authorList>
    </citation>
    <scope>NUCLEOTIDE SEQUENCE [LARGE SCALE GENOMIC DNA]</scope>
    <source>
        <strain evidence="13 14">YIM65754</strain>
    </source>
</reference>
<dbReference type="RefSeq" id="WP_330136768.1">
    <property type="nucleotide sequence ID" value="NZ_JAUTXY010000020.1"/>
</dbReference>
<dbReference type="EC" id="1.14.12.17" evidence="2"/>
<dbReference type="SUPFAM" id="SSF52343">
    <property type="entry name" value="Ferredoxin reductase-like, C-terminal NADP-linked domain"/>
    <property type="match status" value="1"/>
</dbReference>
<comment type="catalytic activity">
    <reaction evidence="9">
        <text>2 nitric oxide + NADPH + 2 O2 = 2 nitrate + NADP(+) + H(+)</text>
        <dbReference type="Rhea" id="RHEA:19465"/>
        <dbReference type="ChEBI" id="CHEBI:15378"/>
        <dbReference type="ChEBI" id="CHEBI:15379"/>
        <dbReference type="ChEBI" id="CHEBI:16480"/>
        <dbReference type="ChEBI" id="CHEBI:17632"/>
        <dbReference type="ChEBI" id="CHEBI:57783"/>
        <dbReference type="ChEBI" id="CHEBI:58349"/>
        <dbReference type="EC" id="1.14.12.17"/>
    </reaction>
</comment>
<comment type="caution">
    <text evidence="13">The sequence shown here is derived from an EMBL/GenBank/DDBJ whole genome shotgun (WGS) entry which is preliminary data.</text>
</comment>
<dbReference type="CDD" id="cd06184">
    <property type="entry name" value="flavohem_like_fad_nad_binding"/>
    <property type="match status" value="1"/>
</dbReference>
<dbReference type="Pfam" id="PF00175">
    <property type="entry name" value="NAD_binding_1"/>
    <property type="match status" value="1"/>
</dbReference>
<evidence type="ECO:0000256" key="7">
    <source>
        <dbReference type="ARBA" id="ARBA00023027"/>
    </source>
</evidence>
<accession>A0ABU7LL26</accession>
<evidence type="ECO:0000259" key="11">
    <source>
        <dbReference type="PROSITE" id="PS01033"/>
    </source>
</evidence>
<comment type="catalytic activity">
    <reaction evidence="8">
        <text>2 nitric oxide + NADH + 2 O2 = 2 nitrate + NAD(+) + H(+)</text>
        <dbReference type="Rhea" id="RHEA:19469"/>
        <dbReference type="ChEBI" id="CHEBI:15378"/>
        <dbReference type="ChEBI" id="CHEBI:15379"/>
        <dbReference type="ChEBI" id="CHEBI:16480"/>
        <dbReference type="ChEBI" id="CHEBI:17632"/>
        <dbReference type="ChEBI" id="CHEBI:57540"/>
        <dbReference type="ChEBI" id="CHEBI:57945"/>
        <dbReference type="EC" id="1.14.12.17"/>
    </reaction>
</comment>
<keyword evidence="4 10" id="KW-0561">Oxygen transport</keyword>
<dbReference type="PROSITE" id="PS01033">
    <property type="entry name" value="GLOBIN"/>
    <property type="match status" value="1"/>
</dbReference>
<keyword evidence="5" id="KW-0479">Metal-binding</keyword>
<evidence type="ECO:0000256" key="1">
    <source>
        <dbReference type="ARBA" id="ARBA00006401"/>
    </source>
</evidence>
<evidence type="ECO:0000256" key="3">
    <source>
        <dbReference type="ARBA" id="ARBA00022617"/>
    </source>
</evidence>
<dbReference type="InterPro" id="IPR039261">
    <property type="entry name" value="FNR_nucleotide-bd"/>
</dbReference>
<dbReference type="InterPro" id="IPR017938">
    <property type="entry name" value="Riboflavin_synthase-like_b-brl"/>
</dbReference>
<organism evidence="13 14">
    <name type="scientific">Rhodococcus artemisiae</name>
    <dbReference type="NCBI Taxonomy" id="714159"/>
    <lineage>
        <taxon>Bacteria</taxon>
        <taxon>Bacillati</taxon>
        <taxon>Actinomycetota</taxon>
        <taxon>Actinomycetes</taxon>
        <taxon>Mycobacteriales</taxon>
        <taxon>Nocardiaceae</taxon>
        <taxon>Rhodococcus</taxon>
    </lineage>
</organism>
<dbReference type="PROSITE" id="PS51384">
    <property type="entry name" value="FAD_FR"/>
    <property type="match status" value="1"/>
</dbReference>
<evidence type="ECO:0000313" key="14">
    <source>
        <dbReference type="Proteomes" id="UP001336020"/>
    </source>
</evidence>
<dbReference type="EMBL" id="JAUTXY010000020">
    <property type="protein sequence ID" value="MEE2061617.1"/>
    <property type="molecule type" value="Genomic_DNA"/>
</dbReference>
<feature type="domain" description="FAD-binding FR-type" evidence="12">
    <location>
        <begin position="154"/>
        <end position="269"/>
    </location>
</feature>
<gene>
    <name evidence="13" type="ORF">Q7514_29250</name>
</gene>
<dbReference type="Pfam" id="PF00042">
    <property type="entry name" value="Globin"/>
    <property type="match status" value="1"/>
</dbReference>
<evidence type="ECO:0000256" key="5">
    <source>
        <dbReference type="ARBA" id="ARBA00022723"/>
    </source>
</evidence>
<dbReference type="SUPFAM" id="SSF46458">
    <property type="entry name" value="Globin-like"/>
    <property type="match status" value="1"/>
</dbReference>
<dbReference type="InterPro" id="IPR009050">
    <property type="entry name" value="Globin-like_sf"/>
</dbReference>
<dbReference type="PANTHER" id="PTHR43396:SF3">
    <property type="entry name" value="FLAVOHEMOPROTEIN"/>
    <property type="match status" value="1"/>
</dbReference>
<proteinExistence type="inferred from homology"/>
<dbReference type="InterPro" id="IPR001433">
    <property type="entry name" value="OxRdtase_FAD/NAD-bd"/>
</dbReference>
<evidence type="ECO:0000256" key="10">
    <source>
        <dbReference type="RuleBase" id="RU000356"/>
    </source>
</evidence>
<keyword evidence="14" id="KW-1185">Reference proteome</keyword>
<dbReference type="Gene3D" id="2.40.30.10">
    <property type="entry name" value="Translation factors"/>
    <property type="match status" value="1"/>
</dbReference>
<comment type="similarity">
    <text evidence="1">In the C-terminal section; belongs to the flavoprotein pyridine nucleotide cytochrome reductase family.</text>
</comment>